<reference evidence="2 3" key="1">
    <citation type="submission" date="2021-06" db="EMBL/GenBank/DDBJ databases">
        <title>Caerostris darwini draft genome.</title>
        <authorList>
            <person name="Kono N."/>
            <person name="Arakawa K."/>
        </authorList>
    </citation>
    <scope>NUCLEOTIDE SEQUENCE [LARGE SCALE GENOMIC DNA]</scope>
</reference>
<proteinExistence type="predicted"/>
<dbReference type="AlphaFoldDB" id="A0AAV4MFI1"/>
<name>A0AAV4MFI1_9ARAC</name>
<evidence type="ECO:0000256" key="1">
    <source>
        <dbReference type="SAM" id="MobiDB-lite"/>
    </source>
</evidence>
<evidence type="ECO:0000313" key="2">
    <source>
        <dbReference type="EMBL" id="GIX71244.1"/>
    </source>
</evidence>
<gene>
    <name evidence="2" type="ORF">CDAR_273151</name>
</gene>
<sequence length="133" mass="14981">MEIAFFQGPGITKRKEKDKSRPKRGPLSRVFCSRLLHKGGTERRDAFNNTIERNETIETPAASIHRESLKYPPHTLITANVTPYRHAHKNSVNESTSEVFRRKPTTTDGKREDLSSPIGEPQTDLHFASVVAG</sequence>
<dbReference type="EMBL" id="BPLQ01000427">
    <property type="protein sequence ID" value="GIX71244.1"/>
    <property type="molecule type" value="Genomic_DNA"/>
</dbReference>
<feature type="region of interest" description="Disordered" evidence="1">
    <location>
        <begin position="1"/>
        <end position="28"/>
    </location>
</feature>
<protein>
    <submittedName>
        <fullName evidence="2">Uncharacterized protein</fullName>
    </submittedName>
</protein>
<accession>A0AAV4MFI1</accession>
<organism evidence="2 3">
    <name type="scientific">Caerostris darwini</name>
    <dbReference type="NCBI Taxonomy" id="1538125"/>
    <lineage>
        <taxon>Eukaryota</taxon>
        <taxon>Metazoa</taxon>
        <taxon>Ecdysozoa</taxon>
        <taxon>Arthropoda</taxon>
        <taxon>Chelicerata</taxon>
        <taxon>Arachnida</taxon>
        <taxon>Araneae</taxon>
        <taxon>Araneomorphae</taxon>
        <taxon>Entelegynae</taxon>
        <taxon>Araneoidea</taxon>
        <taxon>Araneidae</taxon>
        <taxon>Caerostris</taxon>
    </lineage>
</organism>
<feature type="region of interest" description="Disordered" evidence="1">
    <location>
        <begin position="82"/>
        <end position="126"/>
    </location>
</feature>
<comment type="caution">
    <text evidence="2">The sequence shown here is derived from an EMBL/GenBank/DDBJ whole genome shotgun (WGS) entry which is preliminary data.</text>
</comment>
<evidence type="ECO:0000313" key="3">
    <source>
        <dbReference type="Proteomes" id="UP001054837"/>
    </source>
</evidence>
<dbReference type="Proteomes" id="UP001054837">
    <property type="component" value="Unassembled WGS sequence"/>
</dbReference>
<keyword evidence="3" id="KW-1185">Reference proteome</keyword>